<comment type="caution">
    <text evidence="4">The sequence shown here is derived from an EMBL/GenBank/DDBJ whole genome shotgun (WGS) entry which is preliminary data.</text>
</comment>
<feature type="region of interest" description="Disordered" evidence="2">
    <location>
        <begin position="1"/>
        <end position="31"/>
    </location>
</feature>
<proteinExistence type="predicted"/>
<dbReference type="AlphaFoldDB" id="A0AAN7AD50"/>
<reference evidence="4" key="1">
    <citation type="journal article" date="2023" name="Mol. Phylogenet. Evol.">
        <title>Genome-scale phylogeny and comparative genomics of the fungal order Sordariales.</title>
        <authorList>
            <person name="Hensen N."/>
            <person name="Bonometti L."/>
            <person name="Westerberg I."/>
            <person name="Brannstrom I.O."/>
            <person name="Guillou S."/>
            <person name="Cros-Aarteil S."/>
            <person name="Calhoun S."/>
            <person name="Haridas S."/>
            <person name="Kuo A."/>
            <person name="Mondo S."/>
            <person name="Pangilinan J."/>
            <person name="Riley R."/>
            <person name="LaButti K."/>
            <person name="Andreopoulos B."/>
            <person name="Lipzen A."/>
            <person name="Chen C."/>
            <person name="Yan M."/>
            <person name="Daum C."/>
            <person name="Ng V."/>
            <person name="Clum A."/>
            <person name="Steindorff A."/>
            <person name="Ohm R.A."/>
            <person name="Martin F."/>
            <person name="Silar P."/>
            <person name="Natvig D.O."/>
            <person name="Lalanne C."/>
            <person name="Gautier V."/>
            <person name="Ament-Velasquez S.L."/>
            <person name="Kruys A."/>
            <person name="Hutchinson M.I."/>
            <person name="Powell A.J."/>
            <person name="Barry K."/>
            <person name="Miller A.N."/>
            <person name="Grigoriev I.V."/>
            <person name="Debuchy R."/>
            <person name="Gladieux P."/>
            <person name="Hiltunen Thoren M."/>
            <person name="Johannesson H."/>
        </authorList>
    </citation>
    <scope>NUCLEOTIDE SEQUENCE</scope>
    <source>
        <strain evidence="4">PSN309</strain>
    </source>
</reference>
<dbReference type="Gene3D" id="3.50.50.60">
    <property type="entry name" value="FAD/NAD(P)-binding domain"/>
    <property type="match status" value="1"/>
</dbReference>
<evidence type="ECO:0000313" key="4">
    <source>
        <dbReference type="EMBL" id="KAK4182154.1"/>
    </source>
</evidence>
<evidence type="ECO:0000313" key="5">
    <source>
        <dbReference type="Proteomes" id="UP001302126"/>
    </source>
</evidence>
<dbReference type="Pfam" id="PF07992">
    <property type="entry name" value="Pyr_redox_2"/>
    <property type="match status" value="1"/>
</dbReference>
<dbReference type="InterPro" id="IPR036188">
    <property type="entry name" value="FAD/NAD-bd_sf"/>
</dbReference>
<dbReference type="PANTHER" id="PTHR43539">
    <property type="entry name" value="FLAVIN-BINDING MONOOXYGENASE-LIKE PROTEIN (AFU_ORTHOLOGUE AFUA_4G09220)"/>
    <property type="match status" value="1"/>
</dbReference>
<protein>
    <submittedName>
        <fullName evidence="4">Monooxygenase</fullName>
    </submittedName>
</protein>
<evidence type="ECO:0000256" key="1">
    <source>
        <dbReference type="ARBA" id="ARBA00023002"/>
    </source>
</evidence>
<reference evidence="4" key="2">
    <citation type="submission" date="2023-05" db="EMBL/GenBank/DDBJ databases">
        <authorList>
            <consortium name="Lawrence Berkeley National Laboratory"/>
            <person name="Steindorff A."/>
            <person name="Hensen N."/>
            <person name="Bonometti L."/>
            <person name="Westerberg I."/>
            <person name="Brannstrom I.O."/>
            <person name="Guillou S."/>
            <person name="Cros-Aarteil S."/>
            <person name="Calhoun S."/>
            <person name="Haridas S."/>
            <person name="Kuo A."/>
            <person name="Mondo S."/>
            <person name="Pangilinan J."/>
            <person name="Riley R."/>
            <person name="Labutti K."/>
            <person name="Andreopoulos B."/>
            <person name="Lipzen A."/>
            <person name="Chen C."/>
            <person name="Yanf M."/>
            <person name="Daum C."/>
            <person name="Ng V."/>
            <person name="Clum A."/>
            <person name="Ohm R."/>
            <person name="Martin F."/>
            <person name="Silar P."/>
            <person name="Natvig D."/>
            <person name="Lalanne C."/>
            <person name="Gautier V."/>
            <person name="Ament-Velasquez S.L."/>
            <person name="Kruys A."/>
            <person name="Hutchinson M.I."/>
            <person name="Powell A.J."/>
            <person name="Barry K."/>
            <person name="Miller A.N."/>
            <person name="Grigoriev I.V."/>
            <person name="Debuchy R."/>
            <person name="Gladieux P."/>
            <person name="Thoren M.H."/>
            <person name="Johannesson H."/>
        </authorList>
    </citation>
    <scope>NUCLEOTIDE SEQUENCE</scope>
    <source>
        <strain evidence="4">PSN309</strain>
    </source>
</reference>
<feature type="domain" description="FAD/NAD(P)-binding" evidence="3">
    <location>
        <begin position="218"/>
        <end position="434"/>
    </location>
</feature>
<dbReference type="EMBL" id="MU864736">
    <property type="protein sequence ID" value="KAK4182154.1"/>
    <property type="molecule type" value="Genomic_DNA"/>
</dbReference>
<keyword evidence="4" id="KW-0503">Monooxygenase</keyword>
<dbReference type="GO" id="GO:0050660">
    <property type="term" value="F:flavin adenine dinucleotide binding"/>
    <property type="evidence" value="ECO:0007669"/>
    <property type="project" value="TreeGrafter"/>
</dbReference>
<keyword evidence="5" id="KW-1185">Reference proteome</keyword>
<accession>A0AAN7AD50</accession>
<gene>
    <name evidence="4" type="ORF">QBC35DRAFT_549365</name>
</gene>
<organism evidence="4 5">
    <name type="scientific">Podospora australis</name>
    <dbReference type="NCBI Taxonomy" id="1536484"/>
    <lineage>
        <taxon>Eukaryota</taxon>
        <taxon>Fungi</taxon>
        <taxon>Dikarya</taxon>
        <taxon>Ascomycota</taxon>
        <taxon>Pezizomycotina</taxon>
        <taxon>Sordariomycetes</taxon>
        <taxon>Sordariomycetidae</taxon>
        <taxon>Sordariales</taxon>
        <taxon>Podosporaceae</taxon>
        <taxon>Podospora</taxon>
    </lineage>
</organism>
<evidence type="ECO:0000256" key="2">
    <source>
        <dbReference type="SAM" id="MobiDB-lite"/>
    </source>
</evidence>
<dbReference type="Proteomes" id="UP001302126">
    <property type="component" value="Unassembled WGS sequence"/>
</dbReference>
<dbReference type="InterPro" id="IPR050982">
    <property type="entry name" value="Auxin_biosynth/cation_transpt"/>
</dbReference>
<keyword evidence="1" id="KW-0560">Oxidoreductase</keyword>
<name>A0AAN7AD50_9PEZI</name>
<dbReference type="SUPFAM" id="SSF51905">
    <property type="entry name" value="FAD/NAD(P)-binding domain"/>
    <property type="match status" value="1"/>
</dbReference>
<dbReference type="GO" id="GO:0004497">
    <property type="term" value="F:monooxygenase activity"/>
    <property type="evidence" value="ECO:0007669"/>
    <property type="project" value="UniProtKB-KW"/>
</dbReference>
<dbReference type="PANTHER" id="PTHR43539:SF68">
    <property type="entry name" value="FLAVIN-BINDING MONOOXYGENASE-LIKE PROTEIN (AFU_ORTHOLOGUE AFUA_4G09220)"/>
    <property type="match status" value="1"/>
</dbReference>
<evidence type="ECO:0000259" key="3">
    <source>
        <dbReference type="Pfam" id="PF07992"/>
    </source>
</evidence>
<sequence length="629" mass="70657">MAVDTPTPSAERVVPGSARVPPCPWPATATTPDAEIDAPALARGVIDQINAALRDNNIKLIADLFTEKNAYWRDHLALSWDLRTIKGRDEIQQFLTENDASKKLVKVELDDSSDWRKPQVANFAPAGEVKGVGFYVKFETAQGRGRGVVRLVEEGKKKGNWRIWAFFATLEELKGFEEQLKDKRAAGVTHGGMPGRKNWEERRREAAEFAAEGDKGPEVLVIGAGQSGLTASARLKMLGVSTLMIDTNKAVGDNWRKRYHQLVLHDPVWYDHMPYMPFPDFWPIFTPKDKLAEWFEIYVKSLELNVWMESQLLSSSWDEEKKEWTVTIKRSNGELRTFHPKHIIQCTGHSGKKYLPQIKGMEAFKGDLLCHSADFPGAKVEGKGKKAIVVGACNSSHDICQDYYEKGYEVVMVQRSSTCVVSNKAALKVLMAVLYEEGGPPVEDSDIWLWGWPSEIMKSLQVDLAKIQRNMDKDLLEGLEKAGFKTDKGVDEGGLFAKYLQRGGGYYIDVGMSQLIIDGKVKVKQGQEIVEVLDKGLKFADGTEIEADEIIFATGYENMRGTAKSIFGDELYERTNDIWGWDEEGEMRTIWKGSGHPGFWFHGGNLALTRYYSRIVALQVKGKLEGLYV</sequence>
<dbReference type="InterPro" id="IPR023753">
    <property type="entry name" value="FAD/NAD-binding_dom"/>
</dbReference>